<sequence>MLAALNILKSAAAASVSHSPSQLSSQPPAPLPNVLRLTAGLAKDRSIAAALQETGAVRPLVQLLAGPWGISAGGASEVLYGCVDALRWISEARAAQEEMRECGGIPLLVGLLTPWQVGTGAEERVLVLAAAALRHLAANSRNRDAIREAGAIPRLVALLEGEPGGAAALQAAAALTNLSRKKRSNMIAIAEAGGIPLLVGLLWQGPGSEAAMLALGALTNLAYTSGNRDIIREAGGIPALVSLLEACSSDVERNSPVLSQVVAVIGNLAGTSRNRDAIREAGALPLMVKLVEDRNPNELIGLAVSALTLLALSHTNAEAILKEGAVPALVGILSCSESDEDLTFKAAEAIRVLSAAPVIRSALRDAGALEALVALLGPIGAPLRRGPDPQSADLFVEVILAIRNLVTSTRNQDRVRELGGVTRLVQILCDPEVTAREQLHGVSALINLFAHNSSNREFVRVSGGITAFVGILQHSIVVPETAKSELTAQAALALGFLARSDANREAIRVAGGIPLLVKLLDAGPAEEVTLCAVDALRHVVATPTNSKSLLKAGGVGPLLRLLEAGPEHEVTQQSLWVLKALARSMAATEAIRTLGGLPLLVQLLDIGADNEATIQAAAVLRDMADVDCEEGLRAICASGAIPGLVKLLQTGDSQATVGPAMAAAAIANLAQTDSIRDEIERAGAVQPLIDLLRAPSQESQVLVKASAALFNISQSEKCRARIVEAQAVPVLAGFLPQGESAVATWAAAVLASLARSDYGRHSILEAGAVPLIVDLLRLGSMSGAARQASAAAQELACGFATRDALVCCGAVPALQSLHSGARGDRELAECCLQALANLARHHLARAELHAAGALDEMLSRARASDRASSVGHQESSPSSSNDTMDGMLHVPEGGWSWQQVGRQHDYQLHQLSPAGSSVPGATPAGTPRGRSPSRHSPPSRNSPRGAAWTPACPLP</sequence>
<evidence type="ECO:0000256" key="2">
    <source>
        <dbReference type="SAM" id="MobiDB-lite"/>
    </source>
</evidence>
<dbReference type="Pfam" id="PF00514">
    <property type="entry name" value="Arm"/>
    <property type="match status" value="2"/>
</dbReference>
<feature type="region of interest" description="Disordered" evidence="2">
    <location>
        <begin position="911"/>
        <end position="955"/>
    </location>
</feature>
<protein>
    <submittedName>
        <fullName evidence="3">Catenin (Cadherin-associated protein), beta 1</fullName>
    </submittedName>
</protein>
<dbReference type="PANTHER" id="PTHR46241">
    <property type="entry name" value="ARMADILLO REPEAT-CONTAINING PROTEIN 4 ARMC4"/>
    <property type="match status" value="1"/>
</dbReference>
<feature type="compositionally biased region" description="Polar residues" evidence="2">
    <location>
        <begin position="870"/>
        <end position="883"/>
    </location>
</feature>
<feature type="repeat" description="ARM" evidence="1">
    <location>
        <begin position="324"/>
        <end position="368"/>
    </location>
</feature>
<reference evidence="3" key="1">
    <citation type="submission" date="2014-05" db="EMBL/GenBank/DDBJ databases">
        <title>The transcriptome of the halophilic microalga Tetraselmis sp. GSL018 isolated from the Great Salt Lake, Utah.</title>
        <authorList>
            <person name="Jinkerson R.E."/>
            <person name="D'Adamo S."/>
            <person name="Posewitz M.C."/>
        </authorList>
    </citation>
    <scope>NUCLEOTIDE SEQUENCE</scope>
    <source>
        <strain evidence="3">GSL018</strain>
    </source>
</reference>
<gene>
    <name evidence="3" type="primary">CTNNB1</name>
    <name evidence="3" type="ORF">TSPGSL018_25621</name>
</gene>
<dbReference type="PROSITE" id="PS50176">
    <property type="entry name" value="ARM_REPEAT"/>
    <property type="match status" value="13"/>
</dbReference>
<feature type="repeat" description="ARM" evidence="1">
    <location>
        <begin position="282"/>
        <end position="325"/>
    </location>
</feature>
<dbReference type="Gene3D" id="1.25.10.10">
    <property type="entry name" value="Leucine-rich Repeat Variant"/>
    <property type="match status" value="3"/>
</dbReference>
<name>A0A061RVG2_9CHLO</name>
<feature type="repeat" description="ARM" evidence="1">
    <location>
        <begin position="419"/>
        <end position="463"/>
    </location>
</feature>
<feature type="repeat" description="ARM" evidence="1">
    <location>
        <begin position="683"/>
        <end position="727"/>
    </location>
</feature>
<organism evidence="3">
    <name type="scientific">Tetraselmis sp. GSL018</name>
    <dbReference type="NCBI Taxonomy" id="582737"/>
    <lineage>
        <taxon>Eukaryota</taxon>
        <taxon>Viridiplantae</taxon>
        <taxon>Chlorophyta</taxon>
        <taxon>core chlorophytes</taxon>
        <taxon>Chlorodendrophyceae</taxon>
        <taxon>Chlorodendrales</taxon>
        <taxon>Chlorodendraceae</taxon>
        <taxon>Tetraselmis</taxon>
    </lineage>
</organism>
<feature type="region of interest" description="Disordered" evidence="2">
    <location>
        <begin position="864"/>
        <end position="892"/>
    </location>
</feature>
<feature type="repeat" description="ARM" evidence="1">
    <location>
        <begin position="193"/>
        <end position="236"/>
    </location>
</feature>
<feature type="repeat" description="ARM" evidence="1">
    <location>
        <begin position="595"/>
        <end position="624"/>
    </location>
</feature>
<evidence type="ECO:0000256" key="1">
    <source>
        <dbReference type="PROSITE-ProRule" id="PRU00259"/>
    </source>
</evidence>
<feature type="repeat" description="ARM" evidence="1">
    <location>
        <begin position="103"/>
        <end position="151"/>
    </location>
</feature>
<feature type="compositionally biased region" description="Low complexity" evidence="2">
    <location>
        <begin position="927"/>
        <end position="944"/>
    </location>
</feature>
<feature type="repeat" description="ARM" evidence="1">
    <location>
        <begin position="511"/>
        <end position="554"/>
    </location>
</feature>
<feature type="repeat" description="ARM" evidence="1">
    <location>
        <begin position="463"/>
        <end position="512"/>
    </location>
</feature>
<dbReference type="SMART" id="SM00185">
    <property type="entry name" value="ARM"/>
    <property type="match status" value="18"/>
</dbReference>
<feature type="repeat" description="ARM" evidence="1">
    <location>
        <begin position="639"/>
        <end position="684"/>
    </location>
</feature>
<accession>A0A061RVG2</accession>
<dbReference type="InterPro" id="IPR000225">
    <property type="entry name" value="Armadillo"/>
</dbReference>
<proteinExistence type="predicted"/>
<feature type="repeat" description="ARM" evidence="1">
    <location>
        <begin position="235"/>
        <end position="283"/>
    </location>
</feature>
<dbReference type="AlphaFoldDB" id="A0A061RVG2"/>
<evidence type="ECO:0000313" key="3">
    <source>
        <dbReference type="EMBL" id="JAC74551.1"/>
    </source>
</evidence>
<feature type="repeat" description="ARM" evidence="1">
    <location>
        <begin position="150"/>
        <end position="193"/>
    </location>
</feature>
<dbReference type="InterPro" id="IPR016024">
    <property type="entry name" value="ARM-type_fold"/>
</dbReference>
<dbReference type="EMBL" id="GBEZ01011215">
    <property type="protein sequence ID" value="JAC74551.1"/>
    <property type="molecule type" value="Transcribed_RNA"/>
</dbReference>
<feature type="repeat" description="ARM" evidence="1">
    <location>
        <begin position="553"/>
        <end position="596"/>
    </location>
</feature>
<dbReference type="SUPFAM" id="SSF48371">
    <property type="entry name" value="ARM repeat"/>
    <property type="match status" value="3"/>
</dbReference>
<dbReference type="PANTHER" id="PTHR46241:SF1">
    <property type="entry name" value="OUTER DYNEIN ARM-DOCKING COMPLEX SUBUNIT 2"/>
    <property type="match status" value="1"/>
</dbReference>
<dbReference type="InterPro" id="IPR011989">
    <property type="entry name" value="ARM-like"/>
</dbReference>